<dbReference type="InterPro" id="IPR043203">
    <property type="entry name" value="VGCC_Ca_Na"/>
</dbReference>
<evidence type="ECO:0000313" key="8">
    <source>
        <dbReference type="EMBL" id="CAK0905398.1"/>
    </source>
</evidence>
<dbReference type="InterPro" id="IPR027359">
    <property type="entry name" value="Volt_channel_dom_sf"/>
</dbReference>
<evidence type="ECO:0000256" key="1">
    <source>
        <dbReference type="ARBA" id="ARBA00004141"/>
    </source>
</evidence>
<evidence type="ECO:0000256" key="6">
    <source>
        <dbReference type="SAM" id="Phobius"/>
    </source>
</evidence>
<sequence length="219" mass="24151">MAVRRASWSAACQPGDASPSPAPGRVESSPSTPSVPPRQLSPECDSGPSLECVYTSEALDETGIPSKTSEKSAENAWEKSAGSVRSMSWPHGYAWFVFREEGPVRACCRRILTHELCGWKIFDNVILFCILTSCVFMAVDSPLRDPREPLTRVLRWGDVIFSVIFMCEMALKLLSQGLFWGRDAYLHSGWNWLDGTVVSVSVVYFLAGSSGPVKTLRIL</sequence>
<keyword evidence="2 6" id="KW-0812">Transmembrane</keyword>
<feature type="transmembrane region" description="Helical" evidence="6">
    <location>
        <begin position="192"/>
        <end position="213"/>
    </location>
</feature>
<dbReference type="PANTHER" id="PTHR10037:SF62">
    <property type="entry name" value="SODIUM CHANNEL PROTEIN 60E"/>
    <property type="match status" value="1"/>
</dbReference>
<evidence type="ECO:0000256" key="3">
    <source>
        <dbReference type="ARBA" id="ARBA00022989"/>
    </source>
</evidence>
<dbReference type="InterPro" id="IPR005821">
    <property type="entry name" value="Ion_trans_dom"/>
</dbReference>
<comment type="caution">
    <text evidence="8">The sequence shown here is derived from an EMBL/GenBank/DDBJ whole genome shotgun (WGS) entry which is preliminary data.</text>
</comment>
<feature type="domain" description="Ion transport" evidence="7">
    <location>
        <begin position="119"/>
        <end position="216"/>
    </location>
</feature>
<feature type="non-terminal residue" evidence="8">
    <location>
        <position position="219"/>
    </location>
</feature>
<evidence type="ECO:0000256" key="4">
    <source>
        <dbReference type="ARBA" id="ARBA00023136"/>
    </source>
</evidence>
<protein>
    <recommendedName>
        <fullName evidence="7">Ion transport domain-containing protein</fullName>
    </recommendedName>
</protein>
<gene>
    <name evidence="8" type="ORF">PCOR1329_LOCUS81123</name>
</gene>
<dbReference type="Pfam" id="PF00520">
    <property type="entry name" value="Ion_trans"/>
    <property type="match status" value="1"/>
</dbReference>
<proteinExistence type="predicted"/>
<organism evidence="8 9">
    <name type="scientific">Prorocentrum cordatum</name>
    <dbReference type="NCBI Taxonomy" id="2364126"/>
    <lineage>
        <taxon>Eukaryota</taxon>
        <taxon>Sar</taxon>
        <taxon>Alveolata</taxon>
        <taxon>Dinophyceae</taxon>
        <taxon>Prorocentrales</taxon>
        <taxon>Prorocentraceae</taxon>
        <taxon>Prorocentrum</taxon>
    </lineage>
</organism>
<evidence type="ECO:0000313" key="9">
    <source>
        <dbReference type="Proteomes" id="UP001189429"/>
    </source>
</evidence>
<dbReference type="PANTHER" id="PTHR10037">
    <property type="entry name" value="VOLTAGE-GATED CATION CHANNEL CALCIUM AND SODIUM"/>
    <property type="match status" value="1"/>
</dbReference>
<keyword evidence="4 6" id="KW-0472">Membrane</keyword>
<comment type="subcellular location">
    <subcellularLocation>
        <location evidence="1">Membrane</location>
        <topology evidence="1">Multi-pass membrane protein</topology>
    </subcellularLocation>
</comment>
<keyword evidence="9" id="KW-1185">Reference proteome</keyword>
<reference evidence="8" key="1">
    <citation type="submission" date="2023-10" db="EMBL/GenBank/DDBJ databases">
        <authorList>
            <person name="Chen Y."/>
            <person name="Shah S."/>
            <person name="Dougan E. K."/>
            <person name="Thang M."/>
            <person name="Chan C."/>
        </authorList>
    </citation>
    <scope>NUCLEOTIDE SEQUENCE [LARGE SCALE GENOMIC DNA]</scope>
</reference>
<evidence type="ECO:0000259" key="7">
    <source>
        <dbReference type="Pfam" id="PF00520"/>
    </source>
</evidence>
<accession>A0ABN9Y3C1</accession>
<keyword evidence="3 6" id="KW-1133">Transmembrane helix</keyword>
<feature type="region of interest" description="Disordered" evidence="5">
    <location>
        <begin position="1"/>
        <end position="49"/>
    </location>
</feature>
<feature type="transmembrane region" description="Helical" evidence="6">
    <location>
        <begin position="121"/>
        <end position="139"/>
    </location>
</feature>
<dbReference type="EMBL" id="CAUYUJ010021554">
    <property type="protein sequence ID" value="CAK0905398.1"/>
    <property type="molecule type" value="Genomic_DNA"/>
</dbReference>
<evidence type="ECO:0000256" key="2">
    <source>
        <dbReference type="ARBA" id="ARBA00022692"/>
    </source>
</evidence>
<dbReference type="Proteomes" id="UP001189429">
    <property type="component" value="Unassembled WGS sequence"/>
</dbReference>
<dbReference type="Gene3D" id="1.20.120.350">
    <property type="entry name" value="Voltage-gated potassium channels. Chain C"/>
    <property type="match status" value="1"/>
</dbReference>
<name>A0ABN9Y3C1_9DINO</name>
<feature type="transmembrane region" description="Helical" evidence="6">
    <location>
        <begin position="159"/>
        <end position="180"/>
    </location>
</feature>
<evidence type="ECO:0000256" key="5">
    <source>
        <dbReference type="SAM" id="MobiDB-lite"/>
    </source>
</evidence>
<dbReference type="SUPFAM" id="SSF81324">
    <property type="entry name" value="Voltage-gated potassium channels"/>
    <property type="match status" value="1"/>
</dbReference>